<feature type="transmembrane region" description="Helical" evidence="1">
    <location>
        <begin position="72"/>
        <end position="91"/>
    </location>
</feature>
<dbReference type="Pfam" id="PF10322">
    <property type="entry name" value="7TM_GPCR_Sru"/>
    <property type="match status" value="1"/>
</dbReference>
<keyword evidence="1" id="KW-0812">Transmembrane</keyword>
<feature type="transmembrane region" description="Helical" evidence="1">
    <location>
        <begin position="27"/>
        <end position="51"/>
    </location>
</feature>
<feature type="transmembrane region" description="Helical" evidence="1">
    <location>
        <begin position="152"/>
        <end position="171"/>
    </location>
</feature>
<evidence type="ECO:0000256" key="1">
    <source>
        <dbReference type="SAM" id="Phobius"/>
    </source>
</evidence>
<accession>G0NMZ1</accession>
<dbReference type="InParanoid" id="G0NMZ1"/>
<organism evidence="3">
    <name type="scientific">Caenorhabditis brenneri</name>
    <name type="common">Nematode worm</name>
    <dbReference type="NCBI Taxonomy" id="135651"/>
    <lineage>
        <taxon>Eukaryota</taxon>
        <taxon>Metazoa</taxon>
        <taxon>Ecdysozoa</taxon>
        <taxon>Nematoda</taxon>
        <taxon>Chromadorea</taxon>
        <taxon>Rhabditida</taxon>
        <taxon>Rhabditina</taxon>
        <taxon>Rhabditomorpha</taxon>
        <taxon>Rhabditoidea</taxon>
        <taxon>Rhabditidae</taxon>
        <taxon>Peloderinae</taxon>
        <taxon>Caenorhabditis</taxon>
    </lineage>
</organism>
<feature type="transmembrane region" description="Helical" evidence="1">
    <location>
        <begin position="192"/>
        <end position="212"/>
    </location>
</feature>
<proteinExistence type="predicted"/>
<protein>
    <submittedName>
        <fullName evidence="2">Uncharacterized protein</fullName>
    </submittedName>
</protein>
<dbReference type="Proteomes" id="UP000008068">
    <property type="component" value="Unassembled WGS sequence"/>
</dbReference>
<dbReference type="InterPro" id="IPR003839">
    <property type="entry name" value="7TM_GPCR_serpentine_rcpt_Sru"/>
</dbReference>
<evidence type="ECO:0000313" key="2">
    <source>
        <dbReference type="EMBL" id="EGT34373.1"/>
    </source>
</evidence>
<dbReference type="OrthoDB" id="5799422at2759"/>
<keyword evidence="1" id="KW-1133">Transmembrane helix</keyword>
<name>G0NMZ1_CAEBE</name>
<dbReference type="AlphaFoldDB" id="G0NMZ1"/>
<evidence type="ECO:0000313" key="3">
    <source>
        <dbReference type="Proteomes" id="UP000008068"/>
    </source>
</evidence>
<dbReference type="eggNOG" id="ENOG502RA5Z">
    <property type="taxonomic scope" value="Eukaryota"/>
</dbReference>
<dbReference type="PANTHER" id="PTHR47516:SF1">
    <property type="entry name" value="SERPENTINE RECEPTOR, CLASS T-RELATED"/>
    <property type="match status" value="1"/>
</dbReference>
<dbReference type="PANTHER" id="PTHR47516">
    <property type="entry name" value="SERPENTINE RECEPTOR, CLASS U-RELATED"/>
    <property type="match status" value="1"/>
</dbReference>
<keyword evidence="1" id="KW-0472">Membrane</keyword>
<sequence length="269" mass="30111">MQLDAPFEEGAIALASTFVYGNNFMNLVHFIFSTSIVIVIAVSTVLVVLKLRSENMRKTSNRSKCRTKAETTLTVTTILIMIPLILAQAMTLCKKLFIRWSILTYFLSLADSIPNIFSKIVCIQLDTPFQEGAISISSTFIHGNNFMNMTHFVFSTGIIFIIVISTLLVLVKLRNENMKKTNKSLSRNKAETTLTVTTFLIIIPSLLAQGLTVSSFLNSPYFSYILSVRPLMLDLRVNVVSIYFYFTHPVFKKKNMSPGPSAMFGSSTL</sequence>
<gene>
    <name evidence="2" type="ORF">CAEBREN_06485</name>
</gene>
<dbReference type="EMBL" id="GL379912">
    <property type="protein sequence ID" value="EGT34373.1"/>
    <property type="molecule type" value="Genomic_DNA"/>
</dbReference>
<dbReference type="HOGENOM" id="CLU_1035228_0_0_1"/>
<feature type="transmembrane region" description="Helical" evidence="1">
    <location>
        <begin position="224"/>
        <end position="246"/>
    </location>
</feature>
<keyword evidence="3" id="KW-1185">Reference proteome</keyword>
<reference evidence="3" key="1">
    <citation type="submission" date="2011-07" db="EMBL/GenBank/DDBJ databases">
        <authorList>
            <consortium name="Caenorhabditis brenneri Sequencing and Analysis Consortium"/>
            <person name="Wilson R.K."/>
        </authorList>
    </citation>
    <scope>NUCLEOTIDE SEQUENCE [LARGE SCALE GENOMIC DNA]</scope>
    <source>
        <strain evidence="3">PB2801</strain>
    </source>
</reference>